<organism evidence="1 2">
    <name type="scientific">Physocladia obscura</name>
    <dbReference type="NCBI Taxonomy" id="109957"/>
    <lineage>
        <taxon>Eukaryota</taxon>
        <taxon>Fungi</taxon>
        <taxon>Fungi incertae sedis</taxon>
        <taxon>Chytridiomycota</taxon>
        <taxon>Chytridiomycota incertae sedis</taxon>
        <taxon>Chytridiomycetes</taxon>
        <taxon>Chytridiales</taxon>
        <taxon>Chytriomycetaceae</taxon>
        <taxon>Physocladia</taxon>
    </lineage>
</organism>
<evidence type="ECO:0000313" key="1">
    <source>
        <dbReference type="EMBL" id="KAJ3120601.1"/>
    </source>
</evidence>
<accession>A0AAD5XG20</accession>
<reference evidence="1" key="1">
    <citation type="submission" date="2020-05" db="EMBL/GenBank/DDBJ databases">
        <title>Phylogenomic resolution of chytrid fungi.</title>
        <authorList>
            <person name="Stajich J.E."/>
            <person name="Amses K."/>
            <person name="Simmons R."/>
            <person name="Seto K."/>
            <person name="Myers J."/>
            <person name="Bonds A."/>
            <person name="Quandt C.A."/>
            <person name="Barry K."/>
            <person name="Liu P."/>
            <person name="Grigoriev I."/>
            <person name="Longcore J.E."/>
            <person name="James T.Y."/>
        </authorList>
    </citation>
    <scope>NUCLEOTIDE SEQUENCE</scope>
    <source>
        <strain evidence="1">JEL0513</strain>
    </source>
</reference>
<dbReference type="AlphaFoldDB" id="A0AAD5XG20"/>
<keyword evidence="2" id="KW-1185">Reference proteome</keyword>
<gene>
    <name evidence="1" type="ORF">HK100_012725</name>
</gene>
<comment type="caution">
    <text evidence="1">The sequence shown here is derived from an EMBL/GenBank/DDBJ whole genome shotgun (WGS) entry which is preliminary data.</text>
</comment>
<dbReference type="Proteomes" id="UP001211907">
    <property type="component" value="Unassembled WGS sequence"/>
</dbReference>
<name>A0AAD5XG20_9FUNG</name>
<protein>
    <submittedName>
        <fullName evidence="1">Uncharacterized protein</fullName>
    </submittedName>
</protein>
<proteinExistence type="predicted"/>
<dbReference type="EMBL" id="JADGJH010000951">
    <property type="protein sequence ID" value="KAJ3120601.1"/>
    <property type="molecule type" value="Genomic_DNA"/>
</dbReference>
<sequence length="224" mass="25095">MQRGSLAAVGLGIFRRTAGAGVSARALKPVARISVRLAHSSHEHEHEHEQKREYLRNKPTKEEWLKIAREWPHEFYAPPAGHYAPSLLKFPEHPDGSESQAHPESFFTSSIAKGLLLIATVYASISYLNTTAENGTNPFTNYIQRNTPSKKLLEKEMAESFAIQQKIADDTRILTNRPAPGIHRLYFPDVFLRHSDFLVEPGSQSPVTGINGNVVVKRRGQADY</sequence>
<evidence type="ECO:0000313" key="2">
    <source>
        <dbReference type="Proteomes" id="UP001211907"/>
    </source>
</evidence>